<feature type="region of interest" description="Disordered" evidence="1">
    <location>
        <begin position="107"/>
        <end position="127"/>
    </location>
</feature>
<sequence>MPRPSRKITASASQTHRIRASNFPLPHCKLSASCDEPPPPPVRRASLRLSAENMVSVANGGAVTPSGALRHYLQRPQPRSSLSLRVDCAELAPAAMTPDAVSCGVRTPRQSARNCPPAVSPPDLFDF</sequence>
<name>A0ABN8IMG2_9NEOP</name>
<dbReference type="Proteomes" id="UP000837857">
    <property type="component" value="Chromosome 28"/>
</dbReference>
<gene>
    <name evidence="2" type="ORF">IPOD504_LOCUS11589</name>
</gene>
<evidence type="ECO:0000313" key="2">
    <source>
        <dbReference type="EMBL" id="CAH2061955.1"/>
    </source>
</evidence>
<dbReference type="EMBL" id="OW152840">
    <property type="protein sequence ID" value="CAH2061955.1"/>
    <property type="molecule type" value="Genomic_DNA"/>
</dbReference>
<protein>
    <submittedName>
        <fullName evidence="2">Uncharacterized protein</fullName>
    </submittedName>
</protein>
<feature type="non-terminal residue" evidence="2">
    <location>
        <position position="127"/>
    </location>
</feature>
<accession>A0ABN8IMG2</accession>
<feature type="region of interest" description="Disordered" evidence="1">
    <location>
        <begin position="1"/>
        <end position="21"/>
    </location>
</feature>
<keyword evidence="3" id="KW-1185">Reference proteome</keyword>
<evidence type="ECO:0000313" key="3">
    <source>
        <dbReference type="Proteomes" id="UP000837857"/>
    </source>
</evidence>
<proteinExistence type="predicted"/>
<evidence type="ECO:0000256" key="1">
    <source>
        <dbReference type="SAM" id="MobiDB-lite"/>
    </source>
</evidence>
<organism evidence="2 3">
    <name type="scientific">Iphiclides podalirius</name>
    <name type="common">scarce swallowtail</name>
    <dbReference type="NCBI Taxonomy" id="110791"/>
    <lineage>
        <taxon>Eukaryota</taxon>
        <taxon>Metazoa</taxon>
        <taxon>Ecdysozoa</taxon>
        <taxon>Arthropoda</taxon>
        <taxon>Hexapoda</taxon>
        <taxon>Insecta</taxon>
        <taxon>Pterygota</taxon>
        <taxon>Neoptera</taxon>
        <taxon>Endopterygota</taxon>
        <taxon>Lepidoptera</taxon>
        <taxon>Glossata</taxon>
        <taxon>Ditrysia</taxon>
        <taxon>Papilionoidea</taxon>
        <taxon>Papilionidae</taxon>
        <taxon>Papilioninae</taxon>
        <taxon>Iphiclides</taxon>
    </lineage>
</organism>
<reference evidence="2" key="1">
    <citation type="submission" date="2022-03" db="EMBL/GenBank/DDBJ databases">
        <authorList>
            <person name="Martin H S."/>
        </authorList>
    </citation>
    <scope>NUCLEOTIDE SEQUENCE</scope>
</reference>